<dbReference type="AlphaFoldDB" id="W6PSK8"/>
<evidence type="ECO:0000313" key="2">
    <source>
        <dbReference type="Proteomes" id="UP000030686"/>
    </source>
</evidence>
<evidence type="ECO:0000313" key="1">
    <source>
        <dbReference type="EMBL" id="CDM27203.1"/>
    </source>
</evidence>
<keyword evidence="2" id="KW-1185">Reference proteome</keyword>
<sequence>MSFWSGLSRQFIYAAIPKSLGLDTAQGQHEKLFKGGK</sequence>
<accession>W6PSK8</accession>
<organism evidence="1 2">
    <name type="scientific">Penicillium roqueforti (strain FM164)</name>
    <dbReference type="NCBI Taxonomy" id="1365484"/>
    <lineage>
        <taxon>Eukaryota</taxon>
        <taxon>Fungi</taxon>
        <taxon>Dikarya</taxon>
        <taxon>Ascomycota</taxon>
        <taxon>Pezizomycotina</taxon>
        <taxon>Eurotiomycetes</taxon>
        <taxon>Eurotiomycetidae</taxon>
        <taxon>Eurotiales</taxon>
        <taxon>Aspergillaceae</taxon>
        <taxon>Penicillium</taxon>
    </lineage>
</organism>
<gene>
    <name evidence="1" type="ORF">PROQFM164_S01g001012</name>
</gene>
<dbReference type="Proteomes" id="UP000030686">
    <property type="component" value="Unassembled WGS sequence"/>
</dbReference>
<reference evidence="1" key="1">
    <citation type="journal article" date="2014" name="Nat. Commun.">
        <title>Multiple recent horizontal transfers of a large genomic region in cheese making fungi.</title>
        <authorList>
            <person name="Cheeseman K."/>
            <person name="Ropars J."/>
            <person name="Renault P."/>
            <person name="Dupont J."/>
            <person name="Gouzy J."/>
            <person name="Branca A."/>
            <person name="Abraham A.L."/>
            <person name="Ceppi M."/>
            <person name="Conseiller E."/>
            <person name="Debuchy R."/>
            <person name="Malagnac F."/>
            <person name="Goarin A."/>
            <person name="Silar P."/>
            <person name="Lacoste S."/>
            <person name="Sallet E."/>
            <person name="Bensimon A."/>
            <person name="Giraud T."/>
            <person name="Brygoo Y."/>
        </authorList>
    </citation>
    <scope>NUCLEOTIDE SEQUENCE [LARGE SCALE GENOMIC DNA]</scope>
    <source>
        <strain evidence="1">FM164</strain>
    </source>
</reference>
<protein>
    <submittedName>
        <fullName evidence="1">Genomic scaffold, ProqFM164S01</fullName>
    </submittedName>
</protein>
<proteinExistence type="predicted"/>
<dbReference type="EMBL" id="HG792015">
    <property type="protein sequence ID" value="CDM27203.1"/>
    <property type="molecule type" value="Genomic_DNA"/>
</dbReference>
<name>W6PSK8_PENRF</name>